<dbReference type="EMBL" id="FLQX01000127">
    <property type="protein sequence ID" value="SBT07879.1"/>
    <property type="molecule type" value="Genomic_DNA"/>
</dbReference>
<accession>A0A1A8XRZ2</accession>
<sequence length="60" mass="6554">MGRYLDLDETAPGTATGGIAELFMGTALADFREAESNKNCCDLIRFENRNIAHNQATATF</sequence>
<reference evidence="1 2" key="1">
    <citation type="submission" date="2016-06" db="EMBL/GenBank/DDBJ databases">
        <authorList>
            <person name="Kjaerup R.B."/>
            <person name="Dalgaard T.S."/>
            <person name="Juul-Madsen H.R."/>
        </authorList>
    </citation>
    <scope>NUCLEOTIDE SEQUENCE [LARGE SCALE GENOMIC DNA]</scope>
    <source>
        <strain evidence="1">3</strain>
    </source>
</reference>
<proteinExistence type="predicted"/>
<name>A0A1A8XRZ2_9PROT</name>
<organism evidence="1 2">
    <name type="scientific">Candidatus Accumulibacter aalborgensis</name>
    <dbReference type="NCBI Taxonomy" id="1860102"/>
    <lineage>
        <taxon>Bacteria</taxon>
        <taxon>Pseudomonadati</taxon>
        <taxon>Pseudomonadota</taxon>
        <taxon>Betaproteobacteria</taxon>
        <taxon>Candidatus Accumulibacter</taxon>
    </lineage>
</organism>
<gene>
    <name evidence="1" type="ORF">ACCAA_50114</name>
</gene>
<evidence type="ECO:0000313" key="2">
    <source>
        <dbReference type="Proteomes" id="UP000199169"/>
    </source>
</evidence>
<dbReference type="AlphaFoldDB" id="A0A1A8XRZ2"/>
<keyword evidence="2" id="KW-1185">Reference proteome</keyword>
<protein>
    <submittedName>
        <fullName evidence="1">Uncharacterized protein</fullName>
    </submittedName>
</protein>
<evidence type="ECO:0000313" key="1">
    <source>
        <dbReference type="EMBL" id="SBT07879.1"/>
    </source>
</evidence>
<dbReference type="Proteomes" id="UP000199169">
    <property type="component" value="Unassembled WGS sequence"/>
</dbReference>